<gene>
    <name evidence="7" type="ORF">ASPFODRAFT_196379</name>
</gene>
<feature type="signal peptide" evidence="6">
    <location>
        <begin position="1"/>
        <end position="17"/>
    </location>
</feature>
<dbReference type="EC" id="2.1.1.100" evidence="5"/>
<keyword evidence="3" id="KW-1133">Transmembrane helix</keyword>
<evidence type="ECO:0000256" key="5">
    <source>
        <dbReference type="RuleBase" id="RU362022"/>
    </source>
</evidence>
<evidence type="ECO:0000256" key="2">
    <source>
        <dbReference type="ARBA" id="ARBA00022692"/>
    </source>
</evidence>
<dbReference type="Gene3D" id="1.20.120.1630">
    <property type="match status" value="1"/>
</dbReference>
<dbReference type="GO" id="GO:0032259">
    <property type="term" value="P:methylation"/>
    <property type="evidence" value="ECO:0007669"/>
    <property type="project" value="UniProtKB-KW"/>
</dbReference>
<dbReference type="Proteomes" id="UP000184063">
    <property type="component" value="Unassembled WGS sequence"/>
</dbReference>
<keyword evidence="5" id="KW-0949">S-adenosyl-L-methionine</keyword>
<keyword evidence="5" id="KW-0808">Transferase</keyword>
<accession>A0A1M3T823</accession>
<dbReference type="EMBL" id="KV878247">
    <property type="protein sequence ID" value="OJZ82902.1"/>
    <property type="molecule type" value="Genomic_DNA"/>
</dbReference>
<evidence type="ECO:0000256" key="1">
    <source>
        <dbReference type="ARBA" id="ARBA00004141"/>
    </source>
</evidence>
<dbReference type="GO" id="GO:0004671">
    <property type="term" value="F:protein C-terminal S-isoprenylcysteine carboxyl O-methyltransferase activity"/>
    <property type="evidence" value="ECO:0007669"/>
    <property type="project" value="UniProtKB-EC"/>
</dbReference>
<keyword evidence="6" id="KW-0732">Signal</keyword>
<feature type="chain" id="PRO_5012296189" description="Protein-S-isoprenylcysteine O-methyltransferase" evidence="6">
    <location>
        <begin position="18"/>
        <end position="243"/>
    </location>
</feature>
<keyword evidence="4" id="KW-0472">Membrane</keyword>
<evidence type="ECO:0000256" key="4">
    <source>
        <dbReference type="ARBA" id="ARBA00023136"/>
    </source>
</evidence>
<dbReference type="PANTHER" id="PTHR12714">
    <property type="entry name" value="PROTEIN-S ISOPRENYLCYSTEINE O-METHYLTRANSFERASE"/>
    <property type="match status" value="1"/>
</dbReference>
<comment type="similarity">
    <text evidence="5">Belongs to the class VI-like SAM-binding methyltransferase superfamily. Isoprenylcysteine carboxyl methyltransferase family.</text>
</comment>
<proteinExistence type="inferred from homology"/>
<comment type="catalytic activity">
    <reaction evidence="5">
        <text>[protein]-C-terminal S-[(2E,6E)-farnesyl]-L-cysteine + S-adenosyl-L-methionine = [protein]-C-terminal S-[(2E,6E)-farnesyl]-L-cysteine methyl ester + S-adenosyl-L-homocysteine</text>
        <dbReference type="Rhea" id="RHEA:21672"/>
        <dbReference type="Rhea" id="RHEA-COMP:12125"/>
        <dbReference type="Rhea" id="RHEA-COMP:12126"/>
        <dbReference type="ChEBI" id="CHEBI:57856"/>
        <dbReference type="ChEBI" id="CHEBI:59789"/>
        <dbReference type="ChEBI" id="CHEBI:90510"/>
        <dbReference type="ChEBI" id="CHEBI:90511"/>
        <dbReference type="EC" id="2.1.1.100"/>
    </reaction>
</comment>
<evidence type="ECO:0000313" key="8">
    <source>
        <dbReference type="Proteomes" id="UP000184063"/>
    </source>
</evidence>
<dbReference type="Pfam" id="PF04140">
    <property type="entry name" value="ICMT"/>
    <property type="match status" value="1"/>
</dbReference>
<keyword evidence="5" id="KW-0256">Endoplasmic reticulum</keyword>
<keyword evidence="5" id="KW-0489">Methyltransferase</keyword>
<evidence type="ECO:0000256" key="6">
    <source>
        <dbReference type="SAM" id="SignalP"/>
    </source>
</evidence>
<organism evidence="7 8">
    <name type="scientific">Aspergillus luchuensis (strain CBS 106.47)</name>
    <dbReference type="NCBI Taxonomy" id="1137211"/>
    <lineage>
        <taxon>Eukaryota</taxon>
        <taxon>Fungi</taxon>
        <taxon>Dikarya</taxon>
        <taxon>Ascomycota</taxon>
        <taxon>Pezizomycotina</taxon>
        <taxon>Eurotiomycetes</taxon>
        <taxon>Eurotiomycetidae</taxon>
        <taxon>Eurotiales</taxon>
        <taxon>Aspergillaceae</taxon>
        <taxon>Aspergillus</taxon>
        <taxon>Aspergillus subgen. Circumdati</taxon>
    </lineage>
</organism>
<evidence type="ECO:0000256" key="3">
    <source>
        <dbReference type="ARBA" id="ARBA00022989"/>
    </source>
</evidence>
<dbReference type="VEuPathDB" id="FungiDB:ASPFODRAFT_196379"/>
<protein>
    <recommendedName>
        <fullName evidence="5">Protein-S-isoprenylcysteine O-methyltransferase</fullName>
        <ecNumber evidence="5">2.1.1.100</ecNumber>
    </recommendedName>
</protein>
<dbReference type="PANTHER" id="PTHR12714:SF9">
    <property type="entry name" value="PROTEIN-S-ISOPRENYLCYSTEINE O-METHYLTRANSFERASE"/>
    <property type="match status" value="1"/>
</dbReference>
<reference evidence="8" key="1">
    <citation type="journal article" date="2017" name="Genome Biol.">
        <title>Comparative genomics reveals high biological diversity and specific adaptations in the industrially and medically important fungal genus Aspergillus.</title>
        <authorList>
            <person name="de Vries R.P."/>
            <person name="Riley R."/>
            <person name="Wiebenga A."/>
            <person name="Aguilar-Osorio G."/>
            <person name="Amillis S."/>
            <person name="Uchima C.A."/>
            <person name="Anderluh G."/>
            <person name="Asadollahi M."/>
            <person name="Askin M."/>
            <person name="Barry K."/>
            <person name="Battaglia E."/>
            <person name="Bayram O."/>
            <person name="Benocci T."/>
            <person name="Braus-Stromeyer S.A."/>
            <person name="Caldana C."/>
            <person name="Canovas D."/>
            <person name="Cerqueira G.C."/>
            <person name="Chen F."/>
            <person name="Chen W."/>
            <person name="Choi C."/>
            <person name="Clum A."/>
            <person name="Dos Santos R.A."/>
            <person name="Damasio A.R."/>
            <person name="Diallinas G."/>
            <person name="Emri T."/>
            <person name="Fekete E."/>
            <person name="Flipphi M."/>
            <person name="Freyberg S."/>
            <person name="Gallo A."/>
            <person name="Gournas C."/>
            <person name="Habgood R."/>
            <person name="Hainaut M."/>
            <person name="Harispe M.L."/>
            <person name="Henrissat B."/>
            <person name="Hilden K.S."/>
            <person name="Hope R."/>
            <person name="Hossain A."/>
            <person name="Karabika E."/>
            <person name="Karaffa L."/>
            <person name="Karanyi Z."/>
            <person name="Krasevec N."/>
            <person name="Kuo A."/>
            <person name="Kusch H."/>
            <person name="LaButti K."/>
            <person name="Lagendijk E.L."/>
            <person name="Lapidus A."/>
            <person name="Levasseur A."/>
            <person name="Lindquist E."/>
            <person name="Lipzen A."/>
            <person name="Logrieco A.F."/>
            <person name="MacCabe A."/>
            <person name="Maekelae M.R."/>
            <person name="Malavazi I."/>
            <person name="Melin P."/>
            <person name="Meyer V."/>
            <person name="Mielnichuk N."/>
            <person name="Miskei M."/>
            <person name="Molnar A.P."/>
            <person name="Mule G."/>
            <person name="Ngan C.Y."/>
            <person name="Orejas M."/>
            <person name="Orosz E."/>
            <person name="Ouedraogo J.P."/>
            <person name="Overkamp K.M."/>
            <person name="Park H.-S."/>
            <person name="Perrone G."/>
            <person name="Piumi F."/>
            <person name="Punt P.J."/>
            <person name="Ram A.F."/>
            <person name="Ramon A."/>
            <person name="Rauscher S."/>
            <person name="Record E."/>
            <person name="Riano-Pachon D.M."/>
            <person name="Robert V."/>
            <person name="Roehrig J."/>
            <person name="Ruller R."/>
            <person name="Salamov A."/>
            <person name="Salih N.S."/>
            <person name="Samson R.A."/>
            <person name="Sandor E."/>
            <person name="Sanguinetti M."/>
            <person name="Schuetze T."/>
            <person name="Sepcic K."/>
            <person name="Shelest E."/>
            <person name="Sherlock G."/>
            <person name="Sophianopoulou V."/>
            <person name="Squina F.M."/>
            <person name="Sun H."/>
            <person name="Susca A."/>
            <person name="Todd R.B."/>
            <person name="Tsang A."/>
            <person name="Unkles S.E."/>
            <person name="van de Wiele N."/>
            <person name="van Rossen-Uffink D."/>
            <person name="Oliveira J.V."/>
            <person name="Vesth T.C."/>
            <person name="Visser J."/>
            <person name="Yu J.-H."/>
            <person name="Zhou M."/>
            <person name="Andersen M.R."/>
            <person name="Archer D.B."/>
            <person name="Baker S.E."/>
            <person name="Benoit I."/>
            <person name="Brakhage A.A."/>
            <person name="Braus G.H."/>
            <person name="Fischer R."/>
            <person name="Frisvad J.C."/>
            <person name="Goldman G.H."/>
            <person name="Houbraken J."/>
            <person name="Oakley B."/>
            <person name="Pocsi I."/>
            <person name="Scazzocchio C."/>
            <person name="Seiboth B."/>
            <person name="vanKuyk P.A."/>
            <person name="Wortman J."/>
            <person name="Dyer P.S."/>
            <person name="Grigoriev I.V."/>
        </authorList>
    </citation>
    <scope>NUCLEOTIDE SEQUENCE [LARGE SCALE GENOMIC DNA]</scope>
    <source>
        <strain evidence="8">CBS 106.47</strain>
    </source>
</reference>
<dbReference type="GO" id="GO:0005789">
    <property type="term" value="C:endoplasmic reticulum membrane"/>
    <property type="evidence" value="ECO:0007669"/>
    <property type="project" value="UniProtKB-SubCell"/>
</dbReference>
<evidence type="ECO:0000313" key="7">
    <source>
        <dbReference type="EMBL" id="OJZ82902.1"/>
    </source>
</evidence>
<dbReference type="OrthoDB" id="422086at2759"/>
<name>A0A1M3T823_ASPLC</name>
<dbReference type="AlphaFoldDB" id="A0A1M3T823"/>
<sequence>MQIIFSLVLAVTTLLNSQSLECSNTSSPVATDSLKKYGVVTASSVYRVYYLVVGLFHAILVTLPQTQQQALCPNLEHVRHDHLALTCRTTTALALICLGSCIRIFAFWQLGSCFTFSLSKPDRLVTTGIYRHVRHPAYAGLAIQAPAVLYFWAREDGVLACLMPDLPLLHVVTIVHWWFWAICLPTIGWVRIKEEEELLEKTFGQQWKQYRHTTRMLVPANLGKFFALYHHSLVANSADMHIQ</sequence>
<dbReference type="InterPro" id="IPR007269">
    <property type="entry name" value="ICMT_MeTrfase"/>
</dbReference>
<comment type="subcellular location">
    <subcellularLocation>
        <location evidence="5">Endoplasmic reticulum membrane</location>
        <topology evidence="5">Multi-pass membrane protein</topology>
    </subcellularLocation>
    <subcellularLocation>
        <location evidence="1">Membrane</location>
        <topology evidence="1">Multi-pass membrane protein</topology>
    </subcellularLocation>
</comment>
<keyword evidence="2" id="KW-0812">Transmembrane</keyword>